<dbReference type="Proteomes" id="UP001610810">
    <property type="component" value="Unassembled WGS sequence"/>
</dbReference>
<feature type="transmembrane region" description="Helical" evidence="3">
    <location>
        <begin position="6"/>
        <end position="25"/>
    </location>
</feature>
<evidence type="ECO:0000313" key="4">
    <source>
        <dbReference type="EMBL" id="MFI0576206.1"/>
    </source>
</evidence>
<dbReference type="EMBL" id="JBIQWK010000011">
    <property type="protein sequence ID" value="MFI0576206.1"/>
    <property type="molecule type" value="Genomic_DNA"/>
</dbReference>
<protein>
    <submittedName>
        <fullName evidence="4">Uncharacterized protein</fullName>
    </submittedName>
</protein>
<gene>
    <name evidence="4" type="ORF">ACH3YB_31725</name>
</gene>
<dbReference type="RefSeq" id="WP_398353448.1">
    <property type="nucleotide sequence ID" value="NZ_JBIQWK010000011.1"/>
</dbReference>
<feature type="region of interest" description="Disordered" evidence="2">
    <location>
        <begin position="156"/>
        <end position="313"/>
    </location>
</feature>
<feature type="compositionally biased region" description="Low complexity" evidence="2">
    <location>
        <begin position="304"/>
        <end position="313"/>
    </location>
</feature>
<organism evidence="4 5">
    <name type="scientific">Streptomyces tendae</name>
    <dbReference type="NCBI Taxonomy" id="1932"/>
    <lineage>
        <taxon>Bacteria</taxon>
        <taxon>Bacillati</taxon>
        <taxon>Actinomycetota</taxon>
        <taxon>Actinomycetes</taxon>
        <taxon>Kitasatosporales</taxon>
        <taxon>Streptomycetaceae</taxon>
        <taxon>Streptomyces</taxon>
    </lineage>
</organism>
<reference evidence="4 5" key="1">
    <citation type="submission" date="2024-10" db="EMBL/GenBank/DDBJ databases">
        <authorList>
            <person name="Wannawong T."/>
            <person name="Kuncharoen N."/>
            <person name="Mhuantong W."/>
        </authorList>
    </citation>
    <scope>NUCLEOTIDE SEQUENCE [LARGE SCALE GENOMIC DNA]</scope>
    <source>
        <strain evidence="4 5">CALK1-4</strain>
    </source>
</reference>
<evidence type="ECO:0000256" key="2">
    <source>
        <dbReference type="SAM" id="MobiDB-lite"/>
    </source>
</evidence>
<feature type="compositionally biased region" description="Pro residues" evidence="2">
    <location>
        <begin position="166"/>
        <end position="202"/>
    </location>
</feature>
<feature type="compositionally biased region" description="Low complexity" evidence="2">
    <location>
        <begin position="203"/>
        <end position="224"/>
    </location>
</feature>
<keyword evidence="3" id="KW-1133">Transmembrane helix</keyword>
<keyword evidence="1" id="KW-0175">Coiled coil</keyword>
<feature type="coiled-coil region" evidence="1">
    <location>
        <begin position="21"/>
        <end position="48"/>
    </location>
</feature>
<evidence type="ECO:0000256" key="1">
    <source>
        <dbReference type="SAM" id="Coils"/>
    </source>
</evidence>
<feature type="transmembrane region" description="Helical" evidence="3">
    <location>
        <begin position="105"/>
        <end position="123"/>
    </location>
</feature>
<sequence length="313" mass="31628">MTWLIVAGALGAISITGGLFLRRLLGELVALRGQLTELRRQITGIDRQLRAQRAHVNILRQLLAEDGDTTDGSSPPPQAAVANGNDPAAGHGPEIRPPARRKRHLGLYLGGVAAALAAISGVVREIATAHRAQIVGAVTGAAMTAATVTVVTVQPWTDDAGHKPPAAAPPASSPPTTAPPETDPPQLPASMPPAPGASPPTTAPETPGASPSPSPSWGNPSTGPRPWFTGVPIVPAGAESPASHTSAAAPDDASHAAGSTPPDGSPEPSPEPSKQPEEPPIEPPPVTAEPAESGPCLDLSVPPLLDTDTCLLD</sequence>
<evidence type="ECO:0000313" key="5">
    <source>
        <dbReference type="Proteomes" id="UP001610810"/>
    </source>
</evidence>
<keyword evidence="3" id="KW-0812">Transmembrane</keyword>
<comment type="caution">
    <text evidence="4">The sequence shown here is derived from an EMBL/GenBank/DDBJ whole genome shotgun (WGS) entry which is preliminary data.</text>
</comment>
<feature type="region of interest" description="Disordered" evidence="2">
    <location>
        <begin position="66"/>
        <end position="98"/>
    </location>
</feature>
<name>A0ABW7S8V5_STRTE</name>
<accession>A0ABW7S8V5</accession>
<proteinExistence type="predicted"/>
<dbReference type="PRINTS" id="PR01217">
    <property type="entry name" value="PRICHEXTENSN"/>
</dbReference>
<keyword evidence="3" id="KW-0472">Membrane</keyword>
<feature type="compositionally biased region" description="Low complexity" evidence="2">
    <location>
        <begin position="238"/>
        <end position="257"/>
    </location>
</feature>
<evidence type="ECO:0000256" key="3">
    <source>
        <dbReference type="SAM" id="Phobius"/>
    </source>
</evidence>
<keyword evidence="5" id="KW-1185">Reference proteome</keyword>
<feature type="compositionally biased region" description="Pro residues" evidence="2">
    <location>
        <begin position="263"/>
        <end position="273"/>
    </location>
</feature>